<feature type="domain" description="Pectinesterase inhibitor" evidence="5">
    <location>
        <begin position="38"/>
        <end position="179"/>
    </location>
</feature>
<evidence type="ECO:0000256" key="3">
    <source>
        <dbReference type="ARBA" id="ARBA00038471"/>
    </source>
</evidence>
<reference evidence="6" key="1">
    <citation type="submission" date="2024-06" db="EMBL/GenBank/DDBJ databases">
        <title>LcINH1 as an inhibitor of cell wall invertase LcCWIN5 regulates early seed development in Litchi chinensis Sonn.</title>
        <authorList>
            <person name="Wu L."/>
        </authorList>
    </citation>
    <scope>NUCLEOTIDE SEQUENCE</scope>
</reference>
<comment type="similarity">
    <text evidence="3">Belongs to the PMEI family.</text>
</comment>
<dbReference type="FunFam" id="1.20.140.40:FF:000009">
    <property type="entry name" value="Invertase/pectin methylesterase inhibitor family protein"/>
    <property type="match status" value="1"/>
</dbReference>
<dbReference type="GO" id="GO:0004857">
    <property type="term" value="F:enzyme inhibitor activity"/>
    <property type="evidence" value="ECO:0007669"/>
    <property type="project" value="InterPro"/>
</dbReference>
<evidence type="ECO:0000256" key="4">
    <source>
        <dbReference type="SAM" id="SignalP"/>
    </source>
</evidence>
<dbReference type="InterPro" id="IPR035513">
    <property type="entry name" value="Invertase/methylesterase_inhib"/>
</dbReference>
<accession>A0AAU7N2M7</accession>
<dbReference type="Gene3D" id="1.20.140.40">
    <property type="entry name" value="Invertase/pectin methylesterase inhibitor family protein"/>
    <property type="match status" value="1"/>
</dbReference>
<organism evidence="6">
    <name type="scientific">Litchi chinensis</name>
    <name type="common">Lychee</name>
    <dbReference type="NCBI Taxonomy" id="151069"/>
    <lineage>
        <taxon>Eukaryota</taxon>
        <taxon>Viridiplantae</taxon>
        <taxon>Streptophyta</taxon>
        <taxon>Embryophyta</taxon>
        <taxon>Tracheophyta</taxon>
        <taxon>Spermatophyta</taxon>
        <taxon>Magnoliopsida</taxon>
        <taxon>eudicotyledons</taxon>
        <taxon>Gunneridae</taxon>
        <taxon>Pentapetalae</taxon>
        <taxon>rosids</taxon>
        <taxon>malvids</taxon>
        <taxon>Sapindales</taxon>
        <taxon>Sapindaceae</taxon>
        <taxon>Litchi</taxon>
    </lineage>
</organism>
<keyword evidence="1 4" id="KW-0732">Signal</keyword>
<evidence type="ECO:0000256" key="1">
    <source>
        <dbReference type="ARBA" id="ARBA00022729"/>
    </source>
</evidence>
<dbReference type="EMBL" id="PP893273">
    <property type="protein sequence ID" value="XBQ57388.1"/>
    <property type="molecule type" value="mRNA"/>
</dbReference>
<keyword evidence="2" id="KW-1015">Disulfide bond</keyword>
<feature type="chain" id="PRO_5043638772" evidence="4">
    <location>
        <begin position="41"/>
        <end position="184"/>
    </location>
</feature>
<evidence type="ECO:0000256" key="2">
    <source>
        <dbReference type="ARBA" id="ARBA00023157"/>
    </source>
</evidence>
<evidence type="ECO:0000259" key="5">
    <source>
        <dbReference type="SMART" id="SM00856"/>
    </source>
</evidence>
<dbReference type="CDD" id="cd15796">
    <property type="entry name" value="CIF_like"/>
    <property type="match status" value="1"/>
</dbReference>
<dbReference type="InterPro" id="IPR034087">
    <property type="entry name" value="C/VIF1"/>
</dbReference>
<dbReference type="Pfam" id="PF04043">
    <property type="entry name" value="PMEI"/>
    <property type="match status" value="1"/>
</dbReference>
<dbReference type="PANTHER" id="PTHR36710:SF18">
    <property type="entry name" value="PECTINESTERASE INHIBITOR 5-RELATED"/>
    <property type="match status" value="1"/>
</dbReference>
<dbReference type="PANTHER" id="PTHR36710">
    <property type="entry name" value="PECTINESTERASE INHIBITOR-LIKE"/>
    <property type="match status" value="1"/>
</dbReference>
<evidence type="ECO:0000313" key="6">
    <source>
        <dbReference type="EMBL" id="XBQ57388.1"/>
    </source>
</evidence>
<sequence length="184" mass="20256">MYLAILLLKLHTFFSCPVNMKSFVLSMMFMVLFIESQVSADLIDDTCNKTPFYNLCVTTLRSDPQSSKADVQGLARIAAIKLQDKATSTKNQINDLLRGKTDPKLKGALNICADAYNIIVKYDISVIIGAITKGNPKFAEEYAIDLTKEADKCGKGISGSPLASNNKFVHDLSDVVLFIVRLLL</sequence>
<dbReference type="SUPFAM" id="SSF101148">
    <property type="entry name" value="Plant invertase/pectin methylesterase inhibitor"/>
    <property type="match status" value="1"/>
</dbReference>
<proteinExistence type="evidence at transcript level"/>
<protein>
    <submittedName>
        <fullName evidence="6">Cell wall inhibitor of fructosidase 1</fullName>
    </submittedName>
</protein>
<dbReference type="NCBIfam" id="TIGR01614">
    <property type="entry name" value="PME_inhib"/>
    <property type="match status" value="1"/>
</dbReference>
<dbReference type="SMART" id="SM00856">
    <property type="entry name" value="PMEI"/>
    <property type="match status" value="1"/>
</dbReference>
<dbReference type="AlphaFoldDB" id="A0AAU7N2M7"/>
<name>A0AAU7N2M7_LITCN</name>
<feature type="signal peptide" evidence="4">
    <location>
        <begin position="1"/>
        <end position="40"/>
    </location>
</feature>
<dbReference type="InterPro" id="IPR052421">
    <property type="entry name" value="PCW_Enzyme_Inhibitor"/>
</dbReference>
<dbReference type="InterPro" id="IPR006501">
    <property type="entry name" value="Pectinesterase_inhib_dom"/>
</dbReference>